<dbReference type="PROSITE" id="PS00109">
    <property type="entry name" value="PROTEIN_KINASE_TYR"/>
    <property type="match status" value="1"/>
</dbReference>
<protein>
    <recommendedName>
        <fullName evidence="1">non-specific serine/threonine protein kinase</fullName>
        <ecNumber evidence="1">2.7.11.1</ecNumber>
    </recommendedName>
</protein>
<sequence>MTAPRFIPSRLDEIENIEDYEPGGYHPISIGDTFDLGRFRVLHKLGFGGSSTVWLARDQQERDKLVTLKAMRADISSSNAPSQIPELTIPQKLRAALPSSESVDFQTVYHHFFVHGPNGSHLFLVSPLAGPSILAMSDSPGRVAGSRRLRADLARKVSKETATTMHRMHCAGVVHGDLTTSNILFRVSPHVTEWSDEEVYTHLGDPEPEHVRTRDGKPPSPHAPAMLVEPIQNSKMSHASLLQESTIVSDFGQSYLVASLPPSYVPATTLNYLSPEARFEKWAGLEADVWALGCAIFEIRAGFALFECFLGSDVDILKQTVETLGRLPDPWWDSFTERTLWFEENGQPKSEQGQEGAGVLLKAYRSSIRDKLCEIGKQHDPPSEYEGPMLEELGVRLPEEEVELLGDLLEKMLRYIDQRRGFVCKTSFGIPGSLSEVSTVIVISLELPSSDLQMLG</sequence>
<evidence type="ECO:0000256" key="4">
    <source>
        <dbReference type="ARBA" id="ARBA00022741"/>
    </source>
</evidence>
<evidence type="ECO:0000256" key="5">
    <source>
        <dbReference type="ARBA" id="ARBA00022777"/>
    </source>
</evidence>
<evidence type="ECO:0000256" key="6">
    <source>
        <dbReference type="ARBA" id="ARBA00022840"/>
    </source>
</evidence>
<keyword evidence="4" id="KW-0547">Nucleotide-binding</keyword>
<dbReference type="GeneID" id="66078820"/>
<dbReference type="PANTHER" id="PTHR47634:SF9">
    <property type="entry name" value="PROTEIN KINASE DOMAIN-CONTAINING PROTEIN-RELATED"/>
    <property type="match status" value="1"/>
</dbReference>
<keyword evidence="3" id="KW-0808">Transferase</keyword>
<name>A0A9P7RVU9_9AGAR</name>
<evidence type="ECO:0000256" key="2">
    <source>
        <dbReference type="ARBA" id="ARBA00022527"/>
    </source>
</evidence>
<dbReference type="GO" id="GO:0050684">
    <property type="term" value="P:regulation of mRNA processing"/>
    <property type="evidence" value="ECO:0007669"/>
    <property type="project" value="TreeGrafter"/>
</dbReference>
<evidence type="ECO:0000256" key="9">
    <source>
        <dbReference type="SAM" id="MobiDB-lite"/>
    </source>
</evidence>
<evidence type="ECO:0000256" key="8">
    <source>
        <dbReference type="ARBA" id="ARBA00048679"/>
    </source>
</evidence>
<dbReference type="GO" id="GO:0000245">
    <property type="term" value="P:spliceosomal complex assembly"/>
    <property type="evidence" value="ECO:0007669"/>
    <property type="project" value="TreeGrafter"/>
</dbReference>
<dbReference type="Gene3D" id="3.30.200.20">
    <property type="entry name" value="Phosphorylase Kinase, domain 1"/>
    <property type="match status" value="1"/>
</dbReference>
<dbReference type="GO" id="GO:0004674">
    <property type="term" value="F:protein serine/threonine kinase activity"/>
    <property type="evidence" value="ECO:0007669"/>
    <property type="project" value="UniProtKB-KW"/>
</dbReference>
<dbReference type="InterPro" id="IPR051334">
    <property type="entry name" value="SRPK"/>
</dbReference>
<evidence type="ECO:0000313" key="11">
    <source>
        <dbReference type="EMBL" id="KAG7090642.1"/>
    </source>
</evidence>
<evidence type="ECO:0000256" key="1">
    <source>
        <dbReference type="ARBA" id="ARBA00012513"/>
    </source>
</evidence>
<dbReference type="EMBL" id="CM032186">
    <property type="protein sequence ID" value="KAG7090642.1"/>
    <property type="molecule type" value="Genomic_DNA"/>
</dbReference>
<dbReference type="SMART" id="SM00220">
    <property type="entry name" value="S_TKc"/>
    <property type="match status" value="1"/>
</dbReference>
<dbReference type="PROSITE" id="PS50011">
    <property type="entry name" value="PROTEIN_KINASE_DOM"/>
    <property type="match status" value="1"/>
</dbReference>
<keyword evidence="2" id="KW-0723">Serine/threonine-protein kinase</keyword>
<comment type="caution">
    <text evidence="11">The sequence shown here is derived from an EMBL/GenBank/DDBJ whole genome shotgun (WGS) entry which is preliminary data.</text>
</comment>
<keyword evidence="5" id="KW-0418">Kinase</keyword>
<organism evidence="11 12">
    <name type="scientific">Marasmius oreades</name>
    <name type="common">fairy-ring Marasmius</name>
    <dbReference type="NCBI Taxonomy" id="181124"/>
    <lineage>
        <taxon>Eukaryota</taxon>
        <taxon>Fungi</taxon>
        <taxon>Dikarya</taxon>
        <taxon>Basidiomycota</taxon>
        <taxon>Agaricomycotina</taxon>
        <taxon>Agaricomycetes</taxon>
        <taxon>Agaricomycetidae</taxon>
        <taxon>Agaricales</taxon>
        <taxon>Marasmiineae</taxon>
        <taxon>Marasmiaceae</taxon>
        <taxon>Marasmius</taxon>
    </lineage>
</organism>
<reference evidence="11" key="1">
    <citation type="journal article" date="2021" name="Genome Biol. Evol.">
        <title>The assembled and annotated genome of the fairy-ring fungus Marasmius oreades.</title>
        <authorList>
            <person name="Hiltunen M."/>
            <person name="Ament-Velasquez S.L."/>
            <person name="Johannesson H."/>
        </authorList>
    </citation>
    <scope>NUCLEOTIDE SEQUENCE</scope>
    <source>
        <strain evidence="11">03SP1</strain>
    </source>
</reference>
<accession>A0A9P7RVU9</accession>
<evidence type="ECO:0000259" key="10">
    <source>
        <dbReference type="PROSITE" id="PS50011"/>
    </source>
</evidence>
<dbReference type="Gene3D" id="1.10.510.10">
    <property type="entry name" value="Transferase(Phosphotransferase) domain 1"/>
    <property type="match status" value="1"/>
</dbReference>
<dbReference type="KEGG" id="more:E1B28_009744"/>
<dbReference type="SUPFAM" id="SSF56112">
    <property type="entry name" value="Protein kinase-like (PK-like)"/>
    <property type="match status" value="1"/>
</dbReference>
<evidence type="ECO:0000256" key="3">
    <source>
        <dbReference type="ARBA" id="ARBA00022679"/>
    </source>
</evidence>
<feature type="compositionally biased region" description="Basic and acidic residues" evidence="9">
    <location>
        <begin position="204"/>
        <end position="217"/>
    </location>
</feature>
<dbReference type="Pfam" id="PF00069">
    <property type="entry name" value="Pkinase"/>
    <property type="match status" value="1"/>
</dbReference>
<dbReference type="InterPro" id="IPR000719">
    <property type="entry name" value="Prot_kinase_dom"/>
</dbReference>
<dbReference type="Proteomes" id="UP001049176">
    <property type="component" value="Chromosome 6"/>
</dbReference>
<keyword evidence="12" id="KW-1185">Reference proteome</keyword>
<keyword evidence="6" id="KW-0067">ATP-binding</keyword>
<feature type="domain" description="Protein kinase" evidence="10">
    <location>
        <begin position="39"/>
        <end position="441"/>
    </location>
</feature>
<gene>
    <name evidence="11" type="ORF">E1B28_009744</name>
</gene>
<proteinExistence type="predicted"/>
<dbReference type="PANTHER" id="PTHR47634">
    <property type="entry name" value="PROTEIN KINASE DOMAIN-CONTAINING PROTEIN-RELATED"/>
    <property type="match status" value="1"/>
</dbReference>
<evidence type="ECO:0000256" key="7">
    <source>
        <dbReference type="ARBA" id="ARBA00047899"/>
    </source>
</evidence>
<dbReference type="AlphaFoldDB" id="A0A9P7RVU9"/>
<dbReference type="InterPro" id="IPR011009">
    <property type="entry name" value="Kinase-like_dom_sf"/>
</dbReference>
<dbReference type="InterPro" id="IPR008266">
    <property type="entry name" value="Tyr_kinase_AS"/>
</dbReference>
<feature type="region of interest" description="Disordered" evidence="9">
    <location>
        <begin position="203"/>
        <end position="223"/>
    </location>
</feature>
<dbReference type="GO" id="GO:0005524">
    <property type="term" value="F:ATP binding"/>
    <property type="evidence" value="ECO:0007669"/>
    <property type="project" value="UniProtKB-KW"/>
</dbReference>
<evidence type="ECO:0000313" key="12">
    <source>
        <dbReference type="Proteomes" id="UP001049176"/>
    </source>
</evidence>
<dbReference type="RefSeq" id="XP_043007112.1">
    <property type="nucleotide sequence ID" value="XM_043160766.1"/>
</dbReference>
<comment type="catalytic activity">
    <reaction evidence="8">
        <text>L-seryl-[protein] + ATP = O-phospho-L-seryl-[protein] + ADP + H(+)</text>
        <dbReference type="Rhea" id="RHEA:17989"/>
        <dbReference type="Rhea" id="RHEA-COMP:9863"/>
        <dbReference type="Rhea" id="RHEA-COMP:11604"/>
        <dbReference type="ChEBI" id="CHEBI:15378"/>
        <dbReference type="ChEBI" id="CHEBI:29999"/>
        <dbReference type="ChEBI" id="CHEBI:30616"/>
        <dbReference type="ChEBI" id="CHEBI:83421"/>
        <dbReference type="ChEBI" id="CHEBI:456216"/>
        <dbReference type="EC" id="2.7.11.1"/>
    </reaction>
</comment>
<comment type="catalytic activity">
    <reaction evidence="7">
        <text>L-threonyl-[protein] + ATP = O-phospho-L-threonyl-[protein] + ADP + H(+)</text>
        <dbReference type="Rhea" id="RHEA:46608"/>
        <dbReference type="Rhea" id="RHEA-COMP:11060"/>
        <dbReference type="Rhea" id="RHEA-COMP:11605"/>
        <dbReference type="ChEBI" id="CHEBI:15378"/>
        <dbReference type="ChEBI" id="CHEBI:30013"/>
        <dbReference type="ChEBI" id="CHEBI:30616"/>
        <dbReference type="ChEBI" id="CHEBI:61977"/>
        <dbReference type="ChEBI" id="CHEBI:456216"/>
        <dbReference type="EC" id="2.7.11.1"/>
    </reaction>
</comment>
<dbReference type="EC" id="2.7.11.1" evidence="1"/>
<dbReference type="OrthoDB" id="5979581at2759"/>